<gene>
    <name evidence="1" type="ORF">CYY_009990</name>
</gene>
<dbReference type="InterPro" id="IPR036291">
    <property type="entry name" value="NAD(P)-bd_dom_sf"/>
</dbReference>
<accession>A0A8J4PKR9</accession>
<dbReference type="PANTHER" id="PTHR43205">
    <property type="entry name" value="PROSTAGLANDIN REDUCTASE"/>
    <property type="match status" value="1"/>
</dbReference>
<dbReference type="Gene3D" id="3.40.50.720">
    <property type="entry name" value="NAD(P)-binding Rossmann-like Domain"/>
    <property type="match status" value="1"/>
</dbReference>
<dbReference type="InterPro" id="IPR045010">
    <property type="entry name" value="MDR_fam"/>
</dbReference>
<sequence length="86" mass="9902">MFVPKVLIDVYFENVGGKVFEAVFPLLNTKARVPVCGLISAYNATSINHSEIALAQFQGAIMKKRMRVQGFIIFQDYFIFYDEFKR</sequence>
<dbReference type="GO" id="GO:0016628">
    <property type="term" value="F:oxidoreductase activity, acting on the CH-CH group of donors, NAD or NADP as acceptor"/>
    <property type="evidence" value="ECO:0007669"/>
    <property type="project" value="InterPro"/>
</dbReference>
<dbReference type="OrthoDB" id="809632at2759"/>
<dbReference type="EMBL" id="AJWJ01000876">
    <property type="protein sequence ID" value="KAF2068688.1"/>
    <property type="molecule type" value="Genomic_DNA"/>
</dbReference>
<evidence type="ECO:0000313" key="1">
    <source>
        <dbReference type="EMBL" id="KAF2068688.1"/>
    </source>
</evidence>
<dbReference type="SUPFAM" id="SSF51735">
    <property type="entry name" value="NAD(P)-binding Rossmann-fold domains"/>
    <property type="match status" value="1"/>
</dbReference>
<keyword evidence="2" id="KW-1185">Reference proteome</keyword>
<protein>
    <submittedName>
        <fullName evidence="1">Uncharacterized protein</fullName>
    </submittedName>
</protein>
<dbReference type="Proteomes" id="UP000695562">
    <property type="component" value="Unassembled WGS sequence"/>
</dbReference>
<name>A0A8J4PKR9_9MYCE</name>
<comment type="caution">
    <text evidence="1">The sequence shown here is derived from an EMBL/GenBank/DDBJ whole genome shotgun (WGS) entry which is preliminary data.</text>
</comment>
<organism evidence="1 2">
    <name type="scientific">Polysphondylium violaceum</name>
    <dbReference type="NCBI Taxonomy" id="133409"/>
    <lineage>
        <taxon>Eukaryota</taxon>
        <taxon>Amoebozoa</taxon>
        <taxon>Evosea</taxon>
        <taxon>Eumycetozoa</taxon>
        <taxon>Dictyostelia</taxon>
        <taxon>Dictyosteliales</taxon>
        <taxon>Dictyosteliaceae</taxon>
        <taxon>Polysphondylium</taxon>
    </lineage>
</organism>
<dbReference type="PANTHER" id="PTHR43205:SF7">
    <property type="entry name" value="PROSTAGLANDIN REDUCTASE 1"/>
    <property type="match status" value="1"/>
</dbReference>
<dbReference type="AlphaFoldDB" id="A0A8J4PKR9"/>
<reference evidence="1" key="1">
    <citation type="submission" date="2020-01" db="EMBL/GenBank/DDBJ databases">
        <title>Development of genomics and gene disruption for Polysphondylium violaceum indicates a role for the polyketide synthase stlB in stalk morphogenesis.</title>
        <authorList>
            <person name="Narita B."/>
            <person name="Kawabe Y."/>
            <person name="Kin K."/>
            <person name="Saito T."/>
            <person name="Gibbs R."/>
            <person name="Kuspa A."/>
            <person name="Muzny D."/>
            <person name="Queller D."/>
            <person name="Richards S."/>
            <person name="Strassman J."/>
            <person name="Sucgang R."/>
            <person name="Worley K."/>
            <person name="Schaap P."/>
        </authorList>
    </citation>
    <scope>NUCLEOTIDE SEQUENCE</scope>
    <source>
        <strain evidence="1">QSvi11</strain>
    </source>
</reference>
<evidence type="ECO:0000313" key="2">
    <source>
        <dbReference type="Proteomes" id="UP000695562"/>
    </source>
</evidence>
<proteinExistence type="predicted"/>